<evidence type="ECO:0000256" key="25">
    <source>
        <dbReference type="ARBA" id="ARBA00023136"/>
    </source>
</evidence>
<comment type="subunit">
    <text evidence="32">The mature envelope protein (Env) consists of a homotrimer of non-covalently associated gp120-gp41 heterodimers. The resulting complex protrudes from the virus surface as a spike. There seems to be as few as 10 spikes on the average virion. Surface protein gp120 interacts with host CD4, CCR5 and CXCR4. Gp120 also interacts with the C-type lectins CD209/DC-SIGN and CLEC4M/DC-SIGNR (collectively referred to as DC-SIGN(R)). Gp120 and gp41 interact with GalCer. Gp120 interacts with host ITGA4/ITGB7 complex; on CD4+ T-cells, this interaction results in rapid activation of integrin ITGAL/LFA-1, which facilitates efficient cell-to-cell spreading of HIV-1. Gp120 interacts with cell-associated heparan sulfate; this interaction increases virus infectivity on permissive cells and may be involved in infection of CD4- cells.</text>
</comment>
<feature type="short sequence motif" description="YXXL motif; contains endocytosis signal" evidence="32">
    <location>
        <begin position="711"/>
        <end position="714"/>
    </location>
</feature>
<comment type="PTM">
    <text evidence="32">Palmitoylation of the transmembrane protein and of Env polyprotein (prior to its proteolytic cleavage) is essential for their association with host cell membrane lipid rafts. Palmitoylation is therefore required for envelope trafficking to classical lipid rafts, but not for viral replication.</text>
</comment>
<comment type="similarity">
    <text evidence="32">Belongs to the HIV-1 env protein family.</text>
</comment>
<evidence type="ECO:0000256" key="9">
    <source>
        <dbReference type="ARBA" id="ARBA00022511"/>
    </source>
</evidence>
<evidence type="ECO:0000256" key="30">
    <source>
        <dbReference type="ARBA" id="ARBA00023288"/>
    </source>
</evidence>
<dbReference type="GO" id="GO:1903908">
    <property type="term" value="P:positive regulation of plasma membrane raft polarization"/>
    <property type="evidence" value="ECO:0007669"/>
    <property type="project" value="UniProtKB-UniRule"/>
</dbReference>
<keyword evidence="7 32" id="KW-1168">Fusion of virus membrane with host membrane</keyword>
<evidence type="ECO:0000256" key="21">
    <source>
        <dbReference type="ARBA" id="ARBA00022890"/>
    </source>
</evidence>
<dbReference type="GO" id="GO:0005198">
    <property type="term" value="F:structural molecule activity"/>
    <property type="evidence" value="ECO:0007669"/>
    <property type="project" value="UniProtKB-UniRule"/>
</dbReference>
<keyword evidence="17 32" id="KW-1161">Viral attachment to host cell</keyword>
<dbReference type="Gene3D" id="1.10.287.210">
    <property type="match status" value="1"/>
</dbReference>
<evidence type="ECO:0000256" key="1">
    <source>
        <dbReference type="ARBA" id="ARBA00004402"/>
    </source>
</evidence>
<evidence type="ECO:0000256" key="17">
    <source>
        <dbReference type="ARBA" id="ARBA00022804"/>
    </source>
</evidence>
<evidence type="ECO:0000256" key="22">
    <source>
        <dbReference type="ARBA" id="ARBA00022989"/>
    </source>
</evidence>
<feature type="chain" id="PRO_5023314019" description="Transmembrane protein gp41" evidence="32">
    <location>
        <begin position="511"/>
        <end position="862"/>
    </location>
</feature>
<evidence type="ECO:0000256" key="3">
    <source>
        <dbReference type="ARBA" id="ARBA00004505"/>
    </source>
</evidence>
<feature type="region of interest" description="MPER; binding to GalCer" evidence="32">
    <location>
        <begin position="661"/>
        <end position="682"/>
    </location>
</feature>
<evidence type="ECO:0000256" key="4">
    <source>
        <dbReference type="ARBA" id="ARBA00004563"/>
    </source>
</evidence>
<comment type="function">
    <text evidence="32">Transmembrane protein gp41: Acts as a class I viral fusion protein. Under the current model, the protein has at least 3 conformational states: pre-fusion native state, pre-hairpin intermediate state, and post-fusion hairpin state. During fusion of viral and target intracellular membranes, the coiled coil regions (heptad repeats) assume a trimer-of-hairpins structure, positioning the fusion peptide in close proximity to the C-terminal region of the ectodomain. The formation of this structure appears to drive apposition and subsequent fusion of viral and target cell membranes. Complete fusion occurs in host cell endosomes and is dynamin-dependent, however some lipid transfer might occur at the plasma membrane. The virus undergoes clathrin-dependent internalization long before endosomal fusion, thus minimizing the surface exposure of conserved viral epitopes during fusion and reducing the efficacy of inhibitors targeting these epitopes. Membranes fusion leads to delivery of the nucleocapsid into the cytoplasm.</text>
</comment>
<feature type="domain" description="Retroviral envelope protein GP41-like" evidence="36">
    <location>
        <begin position="529"/>
        <end position="719"/>
    </location>
</feature>
<dbReference type="GO" id="GO:0039654">
    <property type="term" value="P:fusion of virus membrane with host endosome membrane"/>
    <property type="evidence" value="ECO:0007669"/>
    <property type="project" value="UniProtKB-UniRule"/>
</dbReference>
<comment type="domain">
    <text evidence="32">Some of the most genetically diverse regions of the viral genome are present in Env. They are called variable regions 1 through 5 (V1 through V5). Coreceptor usage of gp120 is determined mainly by the primary structure of the third variable region (V3) in the outer domain of gp120. The sequence of V3 determines which coreceptor, CCR5 and/or CXCR4 (corresponding to R5/macrophage, X4/T cell and R5X4/T cell and macrophage tropism), is used to trigger the fusion potential of the Env complex, and hence which cells the virus can infect. Binding to CCR5 involves a region adjacent in addition to V3.</text>
</comment>
<keyword evidence="8 32" id="KW-1170">Fusion of virus membrane with host endosomal membrane</keyword>
<dbReference type="SUPFAM" id="SSF56502">
    <property type="entry name" value="gp120 core"/>
    <property type="match status" value="2"/>
</dbReference>
<keyword evidence="30 32" id="KW-0449">Lipoprotein</keyword>
<feature type="region of interest" description="CD4-binding loop" evidence="32">
    <location>
        <begin position="363"/>
        <end position="373"/>
    </location>
</feature>
<evidence type="ECO:0000256" key="16">
    <source>
        <dbReference type="ARBA" id="ARBA00022729"/>
    </source>
</evidence>
<keyword evidence="21 32" id="KW-1164">Virus endocytosis by host</keyword>
<evidence type="ECO:0000256" key="20">
    <source>
        <dbReference type="ARBA" id="ARBA00022879"/>
    </source>
</evidence>
<dbReference type="InterPro" id="IPR037527">
    <property type="entry name" value="Gp160"/>
</dbReference>
<comment type="subcellular location">
    <molecule>Transmembrane protein gp41</molecule>
    <subcellularLocation>
        <location evidence="32">Virion membrane</location>
        <topology evidence="32">Single-pass type I membrane protein</topology>
    </subcellularLocation>
    <subcellularLocation>
        <location evidence="32">Host cell membrane</location>
        <topology evidence="32">Single-pass type I membrane protein</topology>
    </subcellularLocation>
    <subcellularLocation>
        <location evidence="32">Host endosome membrane</location>
        <topology evidence="32">Single-pass type I membrane protein</topology>
    </subcellularLocation>
    <text evidence="32">It is probably concentrated at the site of budding and incorporated into the virions possibly by contacts between the cytoplasmic tail of Env and the N-terminus of Gag.</text>
</comment>
<feature type="transmembrane region" description="Helical" evidence="33">
    <location>
        <begin position="13"/>
        <end position="38"/>
    </location>
</feature>
<keyword evidence="10 32" id="KW-1165">Clathrin-mediated endocytosis of virus by host</keyword>
<dbReference type="FunFam" id="1.10.287.210:FF:000001">
    <property type="entry name" value="Envelope glycoprotein gp160"/>
    <property type="match status" value="1"/>
</dbReference>
<feature type="topological domain" description="Cytoplasmic" evidence="32">
    <location>
        <begin position="705"/>
        <end position="862"/>
    </location>
</feature>
<evidence type="ECO:0000256" key="7">
    <source>
        <dbReference type="ARBA" id="ARBA00022506"/>
    </source>
</evidence>
<feature type="disulfide bond" evidence="32">
    <location>
        <begin position="219"/>
        <end position="248"/>
    </location>
</feature>
<evidence type="ECO:0000256" key="33">
    <source>
        <dbReference type="RuleBase" id="RU363095"/>
    </source>
</evidence>
<keyword evidence="25 32" id="KW-0472">Membrane</keyword>
<gene>
    <name evidence="32 37" type="primary">env</name>
</gene>
<feature type="disulfide bond" evidence="32">
    <location>
        <begin position="229"/>
        <end position="240"/>
    </location>
</feature>
<dbReference type="GO" id="GO:1903911">
    <property type="term" value="P:positive regulation of receptor clustering"/>
    <property type="evidence" value="ECO:0007669"/>
    <property type="project" value="UniProtKB-UniRule"/>
</dbReference>
<feature type="site" description="Cleavage; by host furin" evidence="32">
    <location>
        <begin position="510"/>
        <end position="511"/>
    </location>
</feature>
<organismHost>
    <name type="scientific">Homo sapiens</name>
    <name type="common">Human</name>
    <dbReference type="NCBI Taxonomy" id="9606"/>
</organismHost>
<feature type="region of interest" description="V4" evidence="32">
    <location>
        <begin position="384"/>
        <end position="417"/>
    </location>
</feature>
<evidence type="ECO:0000256" key="14">
    <source>
        <dbReference type="ARBA" id="ARBA00022692"/>
    </source>
</evidence>
<comment type="domain">
    <text evidence="32">The YXXL motif is involved in determining the exact site of viral release at the surface of infected mononuclear cells and promotes endocytosis. YXXL and di-leucine endocytosis motifs interact directly or indirectly with the clathrin adapter complexes, opperate independently, and their activities are not additive.</text>
</comment>
<organism evidence="37">
    <name type="scientific">Human immunodeficiency virus type 1</name>
    <name type="common">HIV-1</name>
    <dbReference type="NCBI Taxonomy" id="11676"/>
    <lineage>
        <taxon>Viruses</taxon>
        <taxon>Riboviria</taxon>
        <taxon>Pararnavirae</taxon>
        <taxon>Artverviricota</taxon>
        <taxon>Revtraviricetes</taxon>
        <taxon>Ortervirales</taxon>
        <taxon>Retroviridae</taxon>
        <taxon>Orthoretrovirinae</taxon>
        <taxon>Lentivirus</taxon>
        <taxon>Lentivirus humimdef1</taxon>
    </lineage>
</organism>
<dbReference type="GO" id="GO:0020002">
    <property type="term" value="C:host cell plasma membrane"/>
    <property type="evidence" value="ECO:0007669"/>
    <property type="project" value="UniProtKB-SubCell"/>
</dbReference>
<keyword evidence="23 32" id="KW-1039">Host endosome</keyword>
<keyword evidence="20 32" id="KW-0261">Viral envelope protein</keyword>
<keyword evidence="13 32" id="KW-0165">Cleavage on pair of basic residues</keyword>
<evidence type="ECO:0000256" key="15">
    <source>
        <dbReference type="ARBA" id="ARBA00022703"/>
    </source>
</evidence>
<comment type="subcellular location">
    <subcellularLocation>
        <location evidence="3">Host cell membrane</location>
        <topology evidence="3">Peripheral membrane protein</topology>
    </subcellularLocation>
    <subcellularLocation>
        <location evidence="1">Host cell membrane</location>
        <topology evidence="1">Single-pass type I membrane protein</topology>
    </subcellularLocation>
    <subcellularLocation>
        <location evidence="2">Host endosome membrane</location>
        <topology evidence="2">Peripheral membrane protein</topology>
    </subcellularLocation>
    <subcellularLocation>
        <location evidence="5">Host endosome membrane</location>
        <topology evidence="5">Single-pass type I membrane protein</topology>
    </subcellularLocation>
    <subcellularLocation>
        <location evidence="6">Virion membrane</location>
        <topology evidence="6">Peripheral membrane protein</topology>
    </subcellularLocation>
    <subcellularLocation>
        <location evidence="4">Virion membrane</location>
        <topology evidence="4">Single-pass type I membrane protein</topology>
    </subcellularLocation>
</comment>
<feature type="region of interest" description="Immunosuppression" evidence="32">
    <location>
        <begin position="573"/>
        <end position="591"/>
    </location>
</feature>
<dbReference type="InterPro" id="IPR036377">
    <property type="entry name" value="Gp120_core_sf"/>
</dbReference>
<dbReference type="Pfam" id="PF00517">
    <property type="entry name" value="GP41"/>
    <property type="match status" value="1"/>
</dbReference>
<feature type="disulfide bond" evidence="32">
    <location>
        <begin position="377"/>
        <end position="444"/>
    </location>
</feature>
<feature type="lipid moiety-binding region" description="S-palmitoyl cysteine; by host" evidence="32">
    <location>
        <position position="843"/>
    </location>
</feature>
<reference evidence="37" key="2">
    <citation type="submission" date="2017-06" db="EMBL/GenBank/DDBJ databases">
        <authorList>
            <person name="Kim H.J."/>
            <person name="Triplett B.A."/>
        </authorList>
    </citation>
    <scope>NUCLEOTIDE SEQUENCE</scope>
    <source>
        <strain evidence="37">703010505_w258_7</strain>
    </source>
</reference>
<keyword evidence="14 32" id="KW-0812">Transmembrane</keyword>
<feature type="region of interest" description="V5" evidence="32">
    <location>
        <begin position="460"/>
        <end position="470"/>
    </location>
</feature>
<feature type="disulfide bond" evidence="32">
    <location>
        <begin position="384"/>
        <end position="417"/>
    </location>
</feature>
<feature type="disulfide bond" evidence="32">
    <location>
        <begin position="597"/>
        <end position="603"/>
    </location>
</feature>
<evidence type="ECO:0000256" key="18">
    <source>
        <dbReference type="ARBA" id="ARBA00022844"/>
    </source>
</evidence>
<keyword evidence="15 32" id="KW-0053">Apoptosis</keyword>
<comment type="PTM">
    <text evidence="32">Specific enzymatic cleavages in vivo yield mature proteins. Envelope glycoproteins are synthesized as a inactive precursor that is heavily N-glycosylated and processed likely by host cell furin in the Golgi to yield the mature SU and TM proteins. The cleavage site between SU and TM requires the minimal sequence [KR]-X-[KR]-R. About 2 of the 9 disulfide bonds of gp41 are reduced by P4HB/PDI, following binding to CD4 receptor.</text>
</comment>
<comment type="miscellaneous">
    <text evidence="32">Inhibitors targeting HIV-1 viral envelope proteins are used as antiretroviral drugs. Attachment of virions to the cell surface via non-specific interactions and CD4 binding can be blocked by inhibitors that include cyanovirin-N, cyclotriazadisulfonamide analogs, PRO 2000, TNX 355 and PRO 542. In addition, BMS 806 can block CD4-induced conformational changes. Env interactions with the coreceptor molecules can be targeted by CCR5 antagonists including SCH-D, maraviroc (UK 427857) and aplaviroc (GW 873140), and the CXCR4 antagonist AMD 070. Fusion of viral and cellular membranes can be inhibited by peptides such as enfuvirtide and tifuvirtide (T 1249). Resistance to inhibitors associated with mutations in Env are observed. Most of the time, single mutations confer only a modest reduction in drug susceptibility. Combination of several mutations is usually required to develop a high-level drug resistance.</text>
</comment>
<evidence type="ECO:0000256" key="26">
    <source>
        <dbReference type="ARBA" id="ARBA00023139"/>
    </source>
</evidence>
<keyword evidence="16 32" id="KW-0732">Signal</keyword>
<feature type="transmembrane region" description="Helical" evidence="33">
    <location>
        <begin position="511"/>
        <end position="534"/>
    </location>
</feature>
<evidence type="ECO:0000256" key="6">
    <source>
        <dbReference type="ARBA" id="ARBA00004650"/>
    </source>
</evidence>
<evidence type="ECO:0000256" key="13">
    <source>
        <dbReference type="ARBA" id="ARBA00022685"/>
    </source>
</evidence>
<protein>
    <recommendedName>
        <fullName evidence="32">Envelope glycoprotein gp160</fullName>
    </recommendedName>
    <alternativeName>
        <fullName evidence="32">Env polyprotein</fullName>
    </alternativeName>
    <component>
        <recommendedName>
            <fullName evidence="32">Surface protein gp120</fullName>
            <shortName evidence="32">SU</shortName>
        </recommendedName>
        <alternativeName>
            <fullName evidence="32">Glycoprotein 120</fullName>
            <shortName evidence="32">gp120</shortName>
        </alternativeName>
    </component>
    <component>
        <recommendedName>
            <fullName evidence="32">Transmembrane protein gp41</fullName>
            <shortName evidence="32">TM</shortName>
        </recommendedName>
        <alternativeName>
            <fullName evidence="32">Glycoprotein 41</fullName>
            <shortName evidence="32">gp41</shortName>
        </alternativeName>
    </component>
</protein>
<comment type="subcellular location">
    <molecule>Surface protein gp120</molecule>
    <subcellularLocation>
        <location evidence="32">Virion membrane</location>
        <topology evidence="32">Peripheral membrane protein</topology>
    </subcellularLocation>
    <subcellularLocation>
        <location evidence="32">Host cell membrane</location>
        <topology evidence="32">Peripheral membrane protein</topology>
    </subcellularLocation>
    <subcellularLocation>
        <location evidence="32">Host endosome membrane</location>
        <topology evidence="32">Single-pass type I membrane protein</topology>
    </subcellularLocation>
    <text evidence="32">The surface protein is not anchored to the viral envelope, but associates with the extravirion surface through its binding to TM. It is probably concentrated at the site of budding and incorporated into the virions possibly by contacts between the cytoplasmic tail of Env and the N-terminus of Gag.</text>
</comment>
<keyword evidence="31 32" id="KW-1160">Virus entry into host cell</keyword>
<comment type="caution">
    <text evidence="32 33">Lacks conserved residue(s) required for the propagation of feature annotation.</text>
</comment>
<dbReference type="InterPro" id="IPR000777">
    <property type="entry name" value="HIV1_Gp120"/>
</dbReference>
<evidence type="ECO:0000256" key="8">
    <source>
        <dbReference type="ARBA" id="ARBA00022510"/>
    </source>
</evidence>
<keyword evidence="19 32" id="KW-1043">Host membrane</keyword>
<dbReference type="GO" id="GO:0055036">
    <property type="term" value="C:virion membrane"/>
    <property type="evidence" value="ECO:0007669"/>
    <property type="project" value="UniProtKB-SubCell"/>
</dbReference>
<dbReference type="EMBL" id="MF353032">
    <property type="protein sequence ID" value="AUW61652.1"/>
    <property type="molecule type" value="Genomic_RNA"/>
</dbReference>
<evidence type="ECO:0000256" key="23">
    <source>
        <dbReference type="ARBA" id="ARBA00023046"/>
    </source>
</evidence>
<dbReference type="InterPro" id="IPR000328">
    <property type="entry name" value="GP41-like"/>
</dbReference>
<dbReference type="Pfam" id="PF00516">
    <property type="entry name" value="GP120"/>
    <property type="match status" value="2"/>
</dbReference>
<comment type="function">
    <text evidence="32">Envelope glycoprotein gp160: Oligomerizes in the host endoplasmic reticulum into predominantly trimers. In a second time, gp160 transits in the host Golgi, where glycosylation is completed. The precursor is then proteolytically cleaved in the trans-Golgi and thereby activated by cellular furin or furin-like proteases to produce gp120 and gp41.</text>
</comment>
<dbReference type="GO" id="GO:0052031">
    <property type="term" value="P:symbiont-mediated perturbation of host defense response"/>
    <property type="evidence" value="ECO:0007669"/>
    <property type="project" value="UniProtKB-UniRule"/>
</dbReference>
<comment type="function">
    <text evidence="32">Surface protein gp120: Attaches the virus to the host lymphoid cell by binding to the primary receptor CD4. This interaction induces a structural rearrangement creating a high affinity binding site for a chemokine coreceptor like CXCR4 and/or CCR5. Acts as a ligand for CD209/DC-SIGN and CLEC4M/DC-SIGNR, which are respectively found on dendritic cells (DCs), and on endothelial cells of liver sinusoids and lymph node sinuses. These interactions allow capture of viral particles at mucosal surfaces by these cells and subsequent transmission to permissive cells. HIV subverts the migration properties of dendritic cells to gain access to CD4+ T-cells in lymph nodes. Virus transmission to permissive T-cells occurs either in trans (without DCs infection, through viral capture and transmission), or in cis (following DCs productive infection, through the usual CD4-gp120 interaction), thereby inducing a robust infection. In trans infection, bound virions remain infectious over days and it is proposed that they are not degraded, but protected in non-lysosomal acidic organelles within the DCs close to the cell membrane thus contributing to the viral infectious potential during DCs' migration from the periphery to the lymphoid tissues. On arrival at lymphoid tissues, intact virions recycle back to DCs' cell surface allowing virus transmission to CD4+ T-cells.</text>
</comment>
<evidence type="ECO:0000256" key="24">
    <source>
        <dbReference type="ARBA" id="ARBA00023054"/>
    </source>
</evidence>
<dbReference type="HAMAP" id="MF_04083">
    <property type="entry name" value="HIV_ENV"/>
    <property type="match status" value="1"/>
</dbReference>
<feature type="region of interest" description="Fusion peptide" evidence="32">
    <location>
        <begin position="511"/>
        <end position="531"/>
    </location>
</feature>
<feature type="coiled-coil region" evidence="32">
    <location>
        <begin position="632"/>
        <end position="666"/>
    </location>
</feature>
<dbReference type="Gene3D" id="2.170.40.20">
    <property type="entry name" value="Human immunodeficiency virus 1, Gp160, envelope glycoprotein"/>
    <property type="match status" value="2"/>
</dbReference>
<reference evidence="37" key="1">
    <citation type="journal article" date="2016" name="Cell">
        <title>Maturation Pathway from Germline to Broad HIV-1 Neutralizer of a CD4-Mimic Antibody.</title>
        <authorList>
            <consortium name="NISC Comparative Sequencing Program"/>
            <person name="Bonsignori M."/>
            <person name="Zhou T."/>
            <person name="Sheng Z."/>
            <person name="Chen L."/>
            <person name="Gao F."/>
            <person name="Joyce M.G."/>
            <person name="Ozorowski G."/>
            <person name="Chuang G.Y."/>
            <person name="Schramm C.A."/>
            <person name="Wiehe K."/>
            <person name="Alam S.M."/>
            <person name="Bradley T."/>
            <person name="Gladden M.A."/>
            <person name="Hwang K.K."/>
            <person name="Iyengar S."/>
            <person name="Kumar A."/>
            <person name="Lu X."/>
            <person name="Luo K."/>
            <person name="Mangiapani M.C."/>
            <person name="Parks R.J."/>
            <person name="Song H."/>
            <person name="Acharya P."/>
            <person name="Bailer R.T."/>
            <person name="Cao A."/>
            <person name="Druz A."/>
            <person name="Georgiev I.S."/>
            <person name="Kwon Y.D."/>
            <person name="Louder M.K."/>
            <person name="Zhang B."/>
            <person name="Zheng A."/>
            <person name="Hill B.J."/>
            <person name="Kong R."/>
            <person name="Soto C."/>
            <person name="Mullikin J.C."/>
            <person name="Douek D.C."/>
            <person name="Montefiori D.C."/>
            <person name="Moody M.A."/>
            <person name="Shaw G.M."/>
            <person name="Hahn B.H."/>
            <person name="Kelsoe G."/>
            <person name="Hraber P.T."/>
            <person name="Korber B.T."/>
            <person name="Boyd S.D."/>
            <person name="Fire A.Z."/>
            <person name="Kepler T.B."/>
            <person name="Shapiro L."/>
            <person name="Ward A.B."/>
            <person name="Mascola J.R."/>
            <person name="Liao H.X."/>
            <person name="Kwong P.D."/>
            <person name="Haynes B.F."/>
        </authorList>
    </citation>
    <scope>NUCLEOTIDE SEQUENCE</scope>
    <source>
        <strain evidence="37">703010505_w258_7</strain>
    </source>
</reference>
<comment type="miscellaneous">
    <text evidence="32">HIV-1 lineages are divided in three main groups, M (for Major), O (for Outlier), and N (for New, or Non-M, Non-O). The vast majority of strains found worldwide belong to the group M. Group O seems to be endemic to and largely confined to Cameroon and neighboring countries in West Central Africa, where these viruses represent a small minority of HIV-1 strains. The group N is represented by a limited number of isolates from Cameroonian persons. The group M is further subdivided in 9 clades or subtypes (A to D, F to H, J and K).</text>
</comment>
<name>A0A2L0AIR7_HV1</name>
<evidence type="ECO:0000256" key="27">
    <source>
        <dbReference type="ARBA" id="ARBA00023157"/>
    </source>
</evidence>
<keyword evidence="18 32" id="KW-0946">Virion</keyword>
<feature type="short sequence motif" description="Di-leucine internalization motif" evidence="32">
    <location>
        <begin position="861"/>
        <end position="862"/>
    </location>
</feature>
<comment type="domain">
    <text evidence="32 33">The 17 amino acids long immunosuppressive region is present in many retroviral envelope proteins. Synthetic peptides derived from this relatively conserved sequence inhibit immune function in vitro and in vivo.</text>
</comment>
<evidence type="ECO:0000256" key="34">
    <source>
        <dbReference type="SAM" id="MobiDB-lite"/>
    </source>
</evidence>
<evidence type="ECO:0000259" key="35">
    <source>
        <dbReference type="Pfam" id="PF00516"/>
    </source>
</evidence>
<feature type="domain" description="Human immunodeficiency virus 1 envelope glycoprotein Gp120" evidence="35">
    <location>
        <begin position="148"/>
        <end position="510"/>
    </location>
</feature>
<feature type="transmembrane region" description="Helical" evidence="33">
    <location>
        <begin position="677"/>
        <end position="704"/>
    </location>
</feature>
<feature type="disulfide bond" evidence="32">
    <location>
        <begin position="50"/>
        <end position="70"/>
    </location>
</feature>
<keyword evidence="9 32" id="KW-1032">Host cell membrane</keyword>
<evidence type="ECO:0000313" key="37">
    <source>
        <dbReference type="EMBL" id="AUW61652.1"/>
    </source>
</evidence>
<feature type="region of interest" description="Disordered" evidence="34">
    <location>
        <begin position="718"/>
        <end position="741"/>
    </location>
</feature>
<feature type="chain" id="PRO_5023314018" description="Envelope glycoprotein gp160" evidence="32">
    <location>
        <begin position="29"/>
        <end position="862"/>
    </location>
</feature>
<dbReference type="CDD" id="cd09909">
    <property type="entry name" value="HIV-1-like_HR1-HR2"/>
    <property type="match status" value="1"/>
</dbReference>
<dbReference type="FunFam" id="2.170.40.20:FF:000003">
    <property type="entry name" value="Envelope glycoprotein gp160"/>
    <property type="match status" value="1"/>
</dbReference>
<comment type="domain">
    <text evidence="32">The CD4-binding region is targeted by the antibody b12.</text>
</comment>
<keyword evidence="26 32" id="KW-0564">Palmitate</keyword>
<dbReference type="FunFam" id="2.170.40.20:FF:000002">
    <property type="entry name" value="Envelope glycoprotein gp160"/>
    <property type="match status" value="1"/>
</dbReference>
<evidence type="ECO:0000259" key="36">
    <source>
        <dbReference type="Pfam" id="PF00517"/>
    </source>
</evidence>
<keyword evidence="22 32" id="KW-1133">Transmembrane helix</keyword>
<dbReference type="GO" id="GO:0019082">
    <property type="term" value="P:viral protein processing"/>
    <property type="evidence" value="ECO:0007669"/>
    <property type="project" value="UniProtKB-UniRule"/>
</dbReference>
<comment type="domain">
    <text evidence="32">The membrane proximal external region (MPER) present in gp41 is a tryptophan-rich region recognized by the antibodies 2F5, Z13, and 4E10. MPER seems to play a role in fusion.</text>
</comment>
<keyword evidence="29 32" id="KW-0899">Viral immunoevasion</keyword>
<sequence>MRVTGIQRNYPQWWIWSMLGLWMLMICNGMWVTVYYGVPVWKEAKTTLFCASDAKGYEKEVHNVWATHACVPTDPNPQEMVLENVTENFNMWKNDMADQMHEDVISLWDQSLKPCVKLTPLCVTLNCTDAKATANNTNATVSKNNSITEEMKNCSFNITTELRDKIEKKYALFYKLDIVQLDGNSSSNSTHYRFINCNTSAITQACPKVSFDPIPIHYCAPAGYAILKCNNKTFNGTGPCNNVSTVQCTHGIKPVVSTQLLLNGSLAEGEIIIRSENITDNTKTIIVHLNESVKIECTRPGNNTRKSIGIGPGQAFYATGEVIGDIRQAHCNISESKWNETLQRVSEKLKEYFPKKNITFKPSSGGDPEITTHSFNCGGEFFYCNTSSLFNRTYMANSTDMATSTETNSNRTITLHCRIKQIINMWQGVGRAMYAPPIAGNITCISNITGLLLTRDGGNITKDPEIFRPEGGNMKDNWRSELYKYKVVEVKPLGVAPTNARRRVVEREKRAVGMGAMFLGFLGAAGSTMGAASITLTVQARQLLSGIVQQQSNLLKAIEAQQHMLRLTVWGIKQLQARVLALERYLKDQQLLGMWGCSGRLICTTNVHWNSSWSNKTYGDIWENMTWMQWESEISNYTNIIYDLLEESQNQQEKNEQDLLALDRWNSLWNWFNITKWLWYIKIFIMIVGGLIGLRIIFAVLSLVNRVRQGYSPLSLQTLIPSPRGPDRPGGIEEEGGEQDRKRSTRLVSGFLALVWDDLRSLCLFLYHQLRDFILIAARAGELLGRSSLKGLRRGWEALKYLGSLVQYWGLELKRSAVSLLDTLAIAVGEGTDRILESVLRICRAIRNIPTRIRQGFETALL</sequence>
<accession>A0A2L0AIR7</accession>
<feature type="domain" description="Human immunodeficiency virus 1 envelope glycoprotein Gp120" evidence="35">
    <location>
        <begin position="30"/>
        <end position="143"/>
    </location>
</feature>
<keyword evidence="11 32" id="KW-0945">Host-virus interaction</keyword>
<keyword evidence="28 32" id="KW-0325">Glycoprotein</keyword>
<dbReference type="SUPFAM" id="SSF58069">
    <property type="entry name" value="Virus ectodomain"/>
    <property type="match status" value="1"/>
</dbReference>
<dbReference type="Gene3D" id="1.20.5.490">
    <property type="entry name" value="Single helix bin"/>
    <property type="match status" value="1"/>
</dbReference>
<comment type="PTM">
    <text evidence="32">Highly glycosylated by host. The high number of glycan on the protein is reffered to as 'glycan shield' because it contributes to hide protein sequence from adaptive immune system.</text>
</comment>
<dbReference type="FunFam" id="1.20.5.490:FF:000001">
    <property type="entry name" value="Envelope glycoprotein gp160"/>
    <property type="match status" value="1"/>
</dbReference>
<dbReference type="GO" id="GO:0016020">
    <property type="term" value="C:membrane"/>
    <property type="evidence" value="ECO:0007669"/>
    <property type="project" value="UniProtKB-UniRule"/>
</dbReference>
<feature type="lipid moiety-binding region" description="S-palmitoyl cysteine; by host" evidence="32">
    <location>
        <position position="763"/>
    </location>
</feature>
<evidence type="ECO:0000256" key="11">
    <source>
        <dbReference type="ARBA" id="ARBA00022581"/>
    </source>
</evidence>
<dbReference type="GO" id="GO:0044175">
    <property type="term" value="C:host cell endosome membrane"/>
    <property type="evidence" value="ECO:0007669"/>
    <property type="project" value="UniProtKB-SubCell"/>
</dbReference>
<keyword evidence="12 32" id="KW-1162">Viral penetration into host cytoplasm</keyword>
<evidence type="ECO:0000256" key="12">
    <source>
        <dbReference type="ARBA" id="ARBA00022595"/>
    </source>
</evidence>
<keyword evidence="27 32" id="KW-1015">Disulfide bond</keyword>
<proteinExistence type="inferred from homology"/>
<dbReference type="GO" id="GO:0019062">
    <property type="term" value="P:virion attachment to host cell"/>
    <property type="evidence" value="ECO:0007669"/>
    <property type="project" value="UniProtKB-UniRule"/>
</dbReference>
<evidence type="ECO:0000256" key="31">
    <source>
        <dbReference type="ARBA" id="ARBA00023296"/>
    </source>
</evidence>
<dbReference type="GO" id="GO:0075512">
    <property type="term" value="P:clathrin-dependent endocytosis of virus by host cell"/>
    <property type="evidence" value="ECO:0007669"/>
    <property type="project" value="UniProtKB-UniRule"/>
</dbReference>
<evidence type="ECO:0000256" key="32">
    <source>
        <dbReference type="HAMAP-Rule" id="MF_04083"/>
    </source>
</evidence>
<evidence type="ECO:0000256" key="10">
    <source>
        <dbReference type="ARBA" id="ARBA00022570"/>
    </source>
</evidence>
<evidence type="ECO:0000256" key="28">
    <source>
        <dbReference type="ARBA" id="ARBA00023180"/>
    </source>
</evidence>
<evidence type="ECO:0000256" key="29">
    <source>
        <dbReference type="ARBA" id="ARBA00023280"/>
    </source>
</evidence>
<dbReference type="GO" id="GO:0019031">
    <property type="term" value="C:viral envelope"/>
    <property type="evidence" value="ECO:0007669"/>
    <property type="project" value="UniProtKB-KW"/>
</dbReference>
<evidence type="ECO:0000256" key="5">
    <source>
        <dbReference type="ARBA" id="ARBA00004578"/>
    </source>
</evidence>
<evidence type="ECO:0000256" key="2">
    <source>
        <dbReference type="ARBA" id="ARBA00004433"/>
    </source>
</evidence>
<keyword evidence="24 32" id="KW-0175">Coiled coil</keyword>
<dbReference type="GO" id="GO:0019064">
    <property type="term" value="P:fusion of virus membrane with host plasma membrane"/>
    <property type="evidence" value="ECO:0007669"/>
    <property type="project" value="UniProtKB-UniRule"/>
</dbReference>
<evidence type="ECO:0000256" key="19">
    <source>
        <dbReference type="ARBA" id="ARBA00022870"/>
    </source>
</evidence>